<proteinExistence type="inferred from homology"/>
<feature type="region of interest" description="Disordered" evidence="10">
    <location>
        <begin position="268"/>
        <end position="294"/>
    </location>
</feature>
<dbReference type="PANTHER" id="PTHR46213:SF13">
    <property type="entry name" value="DEMETER-LIKE PROTEIN 2-RELATED"/>
    <property type="match status" value="1"/>
</dbReference>
<protein>
    <submittedName>
        <fullName evidence="12">DEMETER-like protein 2</fullName>
    </submittedName>
</protein>
<feature type="region of interest" description="Disordered" evidence="10">
    <location>
        <begin position="587"/>
        <end position="618"/>
    </location>
</feature>
<keyword evidence="5" id="KW-0479">Metal-binding</keyword>
<feature type="region of interest" description="Disordered" evidence="10">
    <location>
        <begin position="945"/>
        <end position="975"/>
    </location>
</feature>
<dbReference type="SMART" id="SM00525">
    <property type="entry name" value="FES"/>
    <property type="match status" value="1"/>
</dbReference>
<dbReference type="PANTHER" id="PTHR46213">
    <property type="entry name" value="TRANSCRIPTIONAL ACTIVATOR DEMETER"/>
    <property type="match status" value="1"/>
</dbReference>
<dbReference type="GO" id="GO:0003906">
    <property type="term" value="F:DNA-(apurinic or apyrimidinic site) endonuclease activity"/>
    <property type="evidence" value="ECO:0007669"/>
    <property type="project" value="UniProtKB-ARBA"/>
</dbReference>
<dbReference type="EMBL" id="GEVL01010893">
    <property type="protein sequence ID" value="JAU66448.1"/>
    <property type="molecule type" value="Transcribed_RNA"/>
</dbReference>
<dbReference type="GO" id="GO:0046872">
    <property type="term" value="F:metal ion binding"/>
    <property type="evidence" value="ECO:0007669"/>
    <property type="project" value="UniProtKB-KW"/>
</dbReference>
<dbReference type="Pfam" id="PF15629">
    <property type="entry name" value="Perm-CXXC"/>
    <property type="match status" value="1"/>
</dbReference>
<dbReference type="SMART" id="SM00478">
    <property type="entry name" value="ENDO3c"/>
    <property type="match status" value="1"/>
</dbReference>
<dbReference type="GO" id="GO:0141166">
    <property type="term" value="P:chromosomal 5-methylcytosine DNA demethylation pathway"/>
    <property type="evidence" value="ECO:0007669"/>
    <property type="project" value="InterPro"/>
</dbReference>
<dbReference type="Gene3D" id="1.10.1670.10">
    <property type="entry name" value="Helix-hairpin-Helix base-excision DNA repair enzymes (C-terminal)"/>
    <property type="match status" value="1"/>
</dbReference>
<comment type="cofactor">
    <cofactor evidence="1">
        <name>[4Fe-4S] cluster</name>
        <dbReference type="ChEBI" id="CHEBI:49883"/>
    </cofactor>
</comment>
<feature type="compositionally biased region" description="Basic residues" evidence="10">
    <location>
        <begin position="677"/>
        <end position="696"/>
    </location>
</feature>
<evidence type="ECO:0000256" key="2">
    <source>
        <dbReference type="ARBA" id="ARBA00004123"/>
    </source>
</evidence>
<reference evidence="12" key="1">
    <citation type="submission" date="2016-07" db="EMBL/GenBank/DDBJ databases">
        <title>De novo transcriptome assembly of four accessions of the metal hyperaccumulator plant Noccaea caerulescens.</title>
        <authorList>
            <person name="Blande D."/>
            <person name="Halimaa P."/>
            <person name="Tervahauta A.I."/>
            <person name="Aarts M.G."/>
            <person name="Karenlampi S.O."/>
        </authorList>
    </citation>
    <scope>NUCLEOTIDE SEQUENCE</scope>
</reference>
<dbReference type="GO" id="GO:0051539">
    <property type="term" value="F:4 iron, 4 sulfur cluster binding"/>
    <property type="evidence" value="ECO:0007669"/>
    <property type="project" value="UniProtKB-KW"/>
</dbReference>
<evidence type="ECO:0000256" key="7">
    <source>
        <dbReference type="ARBA" id="ARBA00023014"/>
    </source>
</evidence>
<feature type="compositionally biased region" description="Low complexity" evidence="10">
    <location>
        <begin position="588"/>
        <end position="601"/>
    </location>
</feature>
<feature type="compositionally biased region" description="Polar residues" evidence="10">
    <location>
        <begin position="285"/>
        <end position="294"/>
    </location>
</feature>
<feature type="region of interest" description="Disordered" evidence="10">
    <location>
        <begin position="646"/>
        <end position="724"/>
    </location>
</feature>
<evidence type="ECO:0000256" key="5">
    <source>
        <dbReference type="ARBA" id="ARBA00022723"/>
    </source>
</evidence>
<dbReference type="GO" id="GO:0006284">
    <property type="term" value="P:base-excision repair"/>
    <property type="evidence" value="ECO:0007669"/>
    <property type="project" value="InterPro"/>
</dbReference>
<keyword evidence="7" id="KW-0411">Iron-sulfur</keyword>
<accession>A0A1J3HH56</accession>
<keyword evidence="8" id="KW-0238">DNA-binding</keyword>
<sequence>MEGEDRVQARPEIHLVPVLPQEQSTFLNMQKNHQPDSDRRRLSLGNSLGLSCTQLLAQADANGAASIPSYAADSCDKAQADVLLTPQKFICDLNHTPEEMVRTRSQKHKPELSPISLDTPRKKLPQPHDTFKKSLPETGSPAAGEKERKRSRDDDDKAKLQTPQQTQKRKKIRGKVAGDGYTNKSASKSAAKKASATATAPATATGTPASAKTTPEANSIYVRPKRSCKRSLTFNSDVEEEEEYCGLTFTSDGRLGISSGGKIVQVLDNISKRRRQSRTRSKTTNDQSVTGRESLSMSENKFLIQFPNIQRKRRSGIVTKPHNLLSEMKPSVFRKKRSNRDAIASKLNARVLHLKWRRHSATGPSDEELWERKLSIDSVTELLKELDITRENSCLPHSRETALVLHEETCKKQKAMYMKDGSIIPYPDEKKYQTKVQLDEESTRVWKLLMVSIDSEGVDGLDEDKQKWWEEERKMFHERANTFISRMRLVQGDRRFSPWKGSVVDSVVGVFLTQNVADHSSSSAFMDIAAEFPVIFNSIKGSCHEELGSSVTGENLDSANAVATPRTHKQTCFVIDEIDDDGIDAVCSQESSKSSDSSICSTNQSEKMLLDPPTNSFEADYQQGISMNLNEVPIEVESCDEFRNNVDEGSQKQEQQSNTTQSQDEESKTRRDQHTNTKNKKKPAKKSKPKSKAKKSKPNESFDWDILRRQAESSGRKRERTERSMDAVDWDALRCTNVNKIADLIRKRGMHDMLSHRIKDFLNRMVQDHGDIDLEWLRDVPPDKAKEYLLSINGLGLKSVECVRLLSLHQTAFPVDTNVGRIAVRLGWVPLQPLPDELQMHLLDLYPVLESVQKYLWPRLCKLDQKTLYELHYHMITFGKVFCTKKKPNCKACPMKAECRHYASAHASAQLALPDAEEEVTIHKRKPKPEPVVVNFQQTLFLTRDKEQEEGQSSRGCEPIIEEPATPEPPECPDIEDCPWNNEDEFSTDPWENKDVIPTIILGIKKNGISTIFEARTSNDLVVVSNHTSSIPRHTLKNKENLRTEHLVYELPDSHPILRGFKRRDLDDRFSYLFAIWTPGETANSIQLPKQRCVSQEGDILCPEKTCFPCNNRREVNSQKVRGTILIPCRTAMGGRFPLNGTYFQTNEVFADHGSSVKPIYVPRESIGSLRRAIVYFGSSASACFGGLSVEAIQYGFWTGYVCVRGFDRKTRKSKALVKRLHSPPSKKKEADYE</sequence>
<evidence type="ECO:0000256" key="9">
    <source>
        <dbReference type="ARBA" id="ARBA00023242"/>
    </source>
</evidence>
<evidence type="ECO:0000259" key="11">
    <source>
        <dbReference type="SMART" id="SM00478"/>
    </source>
</evidence>
<dbReference type="InterPro" id="IPR011257">
    <property type="entry name" value="DNA_glycosylase"/>
</dbReference>
<evidence type="ECO:0000256" key="6">
    <source>
        <dbReference type="ARBA" id="ARBA00023004"/>
    </source>
</evidence>
<dbReference type="GO" id="GO:0003677">
    <property type="term" value="F:DNA binding"/>
    <property type="evidence" value="ECO:0007669"/>
    <property type="project" value="UniProtKB-KW"/>
</dbReference>
<dbReference type="Pfam" id="PF15628">
    <property type="entry name" value="RRM_DME"/>
    <property type="match status" value="1"/>
</dbReference>
<dbReference type="GO" id="GO:0035514">
    <property type="term" value="F:DNA demethylase activity"/>
    <property type="evidence" value="ECO:0007669"/>
    <property type="project" value="InterPro"/>
</dbReference>
<comment type="subcellular location">
    <subcellularLocation>
        <location evidence="2">Nucleus</location>
    </subcellularLocation>
</comment>
<dbReference type="GO" id="GO:0019104">
    <property type="term" value="F:DNA N-glycosylase activity"/>
    <property type="evidence" value="ECO:0007669"/>
    <property type="project" value="InterPro"/>
</dbReference>
<organism evidence="12">
    <name type="scientific">Noccaea caerulescens</name>
    <name type="common">Alpine penny-cress</name>
    <name type="synonym">Thlaspi caerulescens</name>
    <dbReference type="NCBI Taxonomy" id="107243"/>
    <lineage>
        <taxon>Eukaryota</taxon>
        <taxon>Viridiplantae</taxon>
        <taxon>Streptophyta</taxon>
        <taxon>Embryophyta</taxon>
        <taxon>Tracheophyta</taxon>
        <taxon>Spermatophyta</taxon>
        <taxon>Magnoliopsida</taxon>
        <taxon>eudicotyledons</taxon>
        <taxon>Gunneridae</taxon>
        <taxon>Pentapetalae</taxon>
        <taxon>rosids</taxon>
        <taxon>malvids</taxon>
        <taxon>Brassicales</taxon>
        <taxon>Brassicaceae</taxon>
        <taxon>Coluteocarpeae</taxon>
        <taxon>Noccaea</taxon>
    </lineage>
</organism>
<dbReference type="InterPro" id="IPR028925">
    <property type="entry name" value="RRM_DME"/>
</dbReference>
<evidence type="ECO:0000256" key="3">
    <source>
        <dbReference type="ARBA" id="ARBA00005646"/>
    </source>
</evidence>
<dbReference type="InterPro" id="IPR023170">
    <property type="entry name" value="HhH_base_excis_C"/>
</dbReference>
<dbReference type="FunFam" id="1.10.1670.10:FF:000004">
    <property type="entry name" value="DNA glycosylase/AP lyase ROS1"/>
    <property type="match status" value="1"/>
</dbReference>
<evidence type="ECO:0000256" key="8">
    <source>
        <dbReference type="ARBA" id="ARBA00023125"/>
    </source>
</evidence>
<feature type="compositionally biased region" description="Basic residues" evidence="10">
    <location>
        <begin position="272"/>
        <end position="281"/>
    </location>
</feature>
<keyword evidence="9" id="KW-0539">Nucleus</keyword>
<keyword evidence="4" id="KW-0004">4Fe-4S</keyword>
<feature type="compositionally biased region" description="Basic and acidic residues" evidence="10">
    <location>
        <begin position="665"/>
        <end position="675"/>
    </location>
</feature>
<feature type="domain" description="HhH-GPD" evidence="11">
    <location>
        <begin position="719"/>
        <end position="881"/>
    </location>
</feature>
<dbReference type="InterPro" id="IPR003651">
    <property type="entry name" value="Endonuclease3_FeS-loop_motif"/>
</dbReference>
<evidence type="ECO:0000256" key="4">
    <source>
        <dbReference type="ARBA" id="ARBA00022485"/>
    </source>
</evidence>
<evidence type="ECO:0000256" key="1">
    <source>
        <dbReference type="ARBA" id="ARBA00001966"/>
    </source>
</evidence>
<gene>
    <name evidence="12" type="ORF">LE_TR15905_c0_g1_i1_g.50664</name>
</gene>
<feature type="region of interest" description="Disordered" evidence="10">
    <location>
        <begin position="100"/>
        <end position="218"/>
    </location>
</feature>
<feature type="compositionally biased region" description="Basic and acidic residues" evidence="10">
    <location>
        <begin position="697"/>
        <end position="724"/>
    </location>
</feature>
<dbReference type="InterPro" id="IPR028924">
    <property type="entry name" value="Perm-CXXC"/>
</dbReference>
<feature type="compositionally biased region" description="Polar residues" evidence="10">
    <location>
        <begin position="652"/>
        <end position="662"/>
    </location>
</feature>
<comment type="similarity">
    <text evidence="3">Belongs to the DNA glycosylase family. DEMETER subfamily.</text>
</comment>
<feature type="compositionally biased region" description="Low complexity" evidence="10">
    <location>
        <begin position="184"/>
        <end position="215"/>
    </location>
</feature>
<feature type="compositionally biased region" description="Basic and acidic residues" evidence="10">
    <location>
        <begin position="144"/>
        <end position="159"/>
    </location>
</feature>
<keyword evidence="6" id="KW-0408">Iron</keyword>
<dbReference type="InterPro" id="IPR003265">
    <property type="entry name" value="HhH-GPD_domain"/>
</dbReference>
<dbReference type="InterPro" id="IPR044811">
    <property type="entry name" value="DME/ROS1"/>
</dbReference>
<dbReference type="GO" id="GO:0005634">
    <property type="term" value="C:nucleus"/>
    <property type="evidence" value="ECO:0007669"/>
    <property type="project" value="UniProtKB-SubCell"/>
</dbReference>
<evidence type="ECO:0000256" key="10">
    <source>
        <dbReference type="SAM" id="MobiDB-lite"/>
    </source>
</evidence>
<dbReference type="SUPFAM" id="SSF48150">
    <property type="entry name" value="DNA-glycosylase"/>
    <property type="match status" value="1"/>
</dbReference>
<dbReference type="AlphaFoldDB" id="A0A1J3HH56"/>
<name>A0A1J3HH56_NOCCA</name>
<evidence type="ECO:0000313" key="12">
    <source>
        <dbReference type="EMBL" id="JAU66448.1"/>
    </source>
</evidence>